<dbReference type="InterPro" id="IPR005819">
    <property type="entry name" value="H1/H5"/>
</dbReference>
<dbReference type="Pfam" id="PF00903">
    <property type="entry name" value="Glyoxalase"/>
    <property type="match status" value="1"/>
</dbReference>
<evidence type="ECO:0000313" key="3">
    <source>
        <dbReference type="EMBL" id="KIG16123.1"/>
    </source>
</evidence>
<dbReference type="PROSITE" id="PS51819">
    <property type="entry name" value="VOC"/>
    <property type="match status" value="1"/>
</dbReference>
<dbReference type="GO" id="GO:0006334">
    <property type="term" value="P:nucleosome assembly"/>
    <property type="evidence" value="ECO:0007669"/>
    <property type="project" value="InterPro"/>
</dbReference>
<accession>A0A0C1ZXZ4</accession>
<dbReference type="InterPro" id="IPR029068">
    <property type="entry name" value="Glyas_Bleomycin-R_OHBP_Dase"/>
</dbReference>
<feature type="region of interest" description="Disordered" evidence="1">
    <location>
        <begin position="195"/>
        <end position="224"/>
    </location>
</feature>
<dbReference type="EMBL" id="JMCC02000043">
    <property type="protein sequence ID" value="KIG16123.1"/>
    <property type="molecule type" value="Genomic_DNA"/>
</dbReference>
<reference evidence="3 4" key="1">
    <citation type="submission" date="2014-12" db="EMBL/GenBank/DDBJ databases">
        <title>Genome assembly of Enhygromyxa salina DSM 15201.</title>
        <authorList>
            <person name="Sharma G."/>
            <person name="Subramanian S."/>
        </authorList>
    </citation>
    <scope>NUCLEOTIDE SEQUENCE [LARGE SCALE GENOMIC DNA]</scope>
    <source>
        <strain evidence="3 4">DSM 15201</strain>
    </source>
</reference>
<dbReference type="GO" id="GO:0000786">
    <property type="term" value="C:nucleosome"/>
    <property type="evidence" value="ECO:0007669"/>
    <property type="project" value="InterPro"/>
</dbReference>
<dbReference type="GO" id="GO:0030527">
    <property type="term" value="F:structural constituent of chromatin"/>
    <property type="evidence" value="ECO:0007669"/>
    <property type="project" value="InterPro"/>
</dbReference>
<dbReference type="AlphaFoldDB" id="A0A0C1ZXZ4"/>
<dbReference type="Gene3D" id="3.10.180.10">
    <property type="entry name" value="2,3-Dihydroxybiphenyl 1,2-Dioxygenase, domain 1"/>
    <property type="match status" value="1"/>
</dbReference>
<sequence length="224" mass="22194">MKEDRKMSNFVHMELNTSDPEAAKKFYAAVFGWTYQDVQMPDGVYSMIITPTGGIGGIDKNPTPGAPSAWVGYVGVASIAKTIGVIKKNGGRILVPATEVPGMGKLTVFADPTGAVCAAWEAAPAAAEGGSAKKATAKKATAKKAAAKKAAAKPAAAKKAAAKPAAAKKAAAAKPAAASAKKAAAAKPAAASAKKAAAAKPAAAKKAAAKKAATPSKKAAAKKK</sequence>
<dbReference type="GO" id="GO:0003677">
    <property type="term" value="F:DNA binding"/>
    <property type="evidence" value="ECO:0007669"/>
    <property type="project" value="InterPro"/>
</dbReference>
<dbReference type="SUPFAM" id="SSF54593">
    <property type="entry name" value="Glyoxalase/Bleomycin resistance protein/Dihydroxybiphenyl dioxygenase"/>
    <property type="match status" value="1"/>
</dbReference>
<evidence type="ECO:0000313" key="4">
    <source>
        <dbReference type="Proteomes" id="UP000031599"/>
    </source>
</evidence>
<dbReference type="InterPro" id="IPR004360">
    <property type="entry name" value="Glyas_Fos-R_dOase_dom"/>
</dbReference>
<dbReference type="InterPro" id="IPR037523">
    <property type="entry name" value="VOC_core"/>
</dbReference>
<gene>
    <name evidence="3" type="ORF">DB30_04995</name>
</gene>
<feature type="compositionally biased region" description="Low complexity" evidence="1">
    <location>
        <begin position="195"/>
        <end position="218"/>
    </location>
</feature>
<dbReference type="PANTHER" id="PTHR33993:SF14">
    <property type="entry name" value="GB|AAF24581.1"/>
    <property type="match status" value="1"/>
</dbReference>
<comment type="caution">
    <text evidence="3">The sequence shown here is derived from an EMBL/GenBank/DDBJ whole genome shotgun (WGS) entry which is preliminary data.</text>
</comment>
<dbReference type="PRINTS" id="PR00624">
    <property type="entry name" value="HISTONEH5"/>
</dbReference>
<proteinExistence type="predicted"/>
<dbReference type="Proteomes" id="UP000031599">
    <property type="component" value="Unassembled WGS sequence"/>
</dbReference>
<evidence type="ECO:0000259" key="2">
    <source>
        <dbReference type="PROSITE" id="PS51819"/>
    </source>
</evidence>
<feature type="domain" description="VOC" evidence="2">
    <location>
        <begin position="9"/>
        <end position="122"/>
    </location>
</feature>
<dbReference type="InterPro" id="IPR052164">
    <property type="entry name" value="Anthracycline_SecMetBiosynth"/>
</dbReference>
<evidence type="ECO:0000256" key="1">
    <source>
        <dbReference type="SAM" id="MobiDB-lite"/>
    </source>
</evidence>
<dbReference type="PANTHER" id="PTHR33993">
    <property type="entry name" value="GLYOXALASE-RELATED"/>
    <property type="match status" value="1"/>
</dbReference>
<protein>
    <submittedName>
        <fullName evidence="3">Histone H1-like protein HC2</fullName>
    </submittedName>
</protein>
<organism evidence="3 4">
    <name type="scientific">Enhygromyxa salina</name>
    <dbReference type="NCBI Taxonomy" id="215803"/>
    <lineage>
        <taxon>Bacteria</taxon>
        <taxon>Pseudomonadati</taxon>
        <taxon>Myxococcota</taxon>
        <taxon>Polyangia</taxon>
        <taxon>Nannocystales</taxon>
        <taxon>Nannocystaceae</taxon>
        <taxon>Enhygromyxa</taxon>
    </lineage>
</organism>
<dbReference type="CDD" id="cd07247">
    <property type="entry name" value="SgaA_N_like"/>
    <property type="match status" value="1"/>
</dbReference>
<name>A0A0C1ZXZ4_9BACT</name>